<dbReference type="PANTHER" id="PTHR43845:SF1">
    <property type="entry name" value="BLR5969 PROTEIN"/>
    <property type="match status" value="1"/>
</dbReference>
<dbReference type="Pfam" id="PF00501">
    <property type="entry name" value="AMP-binding"/>
    <property type="match status" value="1"/>
</dbReference>
<reference evidence="3" key="1">
    <citation type="journal article" date="2019" name="Int. J. Syst. Evol. Microbiol.">
        <title>The Global Catalogue of Microorganisms (GCM) 10K type strain sequencing project: providing services to taxonomists for standard genome sequencing and annotation.</title>
        <authorList>
            <consortium name="The Broad Institute Genomics Platform"/>
            <consortium name="The Broad Institute Genome Sequencing Center for Infectious Disease"/>
            <person name="Wu L."/>
            <person name="Ma J."/>
        </authorList>
    </citation>
    <scope>NUCLEOTIDE SEQUENCE [LARGE SCALE GENOMIC DNA]</scope>
    <source>
        <strain evidence="3">KCTC 52168</strain>
    </source>
</reference>
<evidence type="ECO:0000313" key="3">
    <source>
        <dbReference type="Proteomes" id="UP001595556"/>
    </source>
</evidence>
<dbReference type="GO" id="GO:0016874">
    <property type="term" value="F:ligase activity"/>
    <property type="evidence" value="ECO:0007669"/>
    <property type="project" value="UniProtKB-KW"/>
</dbReference>
<dbReference type="Proteomes" id="UP001595556">
    <property type="component" value="Unassembled WGS sequence"/>
</dbReference>
<dbReference type="Gene3D" id="3.30.300.30">
    <property type="match status" value="1"/>
</dbReference>
<gene>
    <name evidence="2" type="ORF">ACFOEN_13480</name>
</gene>
<sequence>MNTTTYDPRELRPAEAREGALSAALPGLIQGAQRAAGWSRILSGVDPHAITSRKALAALPVTRKGDLKALQQLDTPFGGLNTTPPSRMRRLFMSPGPIFDPEGHGPDWWRTAAALHAAGIRPGDVLQNCFSYHMTPAAFMIEAGAAALGCPVIPAGIGNTEQQVEAMTVLKPRAYVGTPSFLRIILERAAEMNVDLRHVQKALVAAEALPPSLRQWFIDRGMTQVQQWYGTADLGCVAFETSTDGVVHPGMVLSEDLLLEIVKPGTGEVCAPGEVGEIVITMFNPDYPLIRFGTGDLTKLLPEPSPCGRTNQRIAGWMGRADQTTKVRGLFVHPAQINDISKRFPELGRVRMVITGSMGQDDMLLKAESGEQHEGLAYRLRDAIRDITKLRGEVELVAPGSLPNDGKLIEDARSYQ</sequence>
<keyword evidence="2" id="KW-0436">Ligase</keyword>
<comment type="caution">
    <text evidence="2">The sequence shown here is derived from an EMBL/GenBank/DDBJ whole genome shotgun (WGS) entry which is preliminary data.</text>
</comment>
<keyword evidence="3" id="KW-1185">Reference proteome</keyword>
<evidence type="ECO:0000259" key="1">
    <source>
        <dbReference type="Pfam" id="PF00501"/>
    </source>
</evidence>
<dbReference type="InterPro" id="IPR045851">
    <property type="entry name" value="AMP-bd_C_sf"/>
</dbReference>
<dbReference type="InterPro" id="IPR042099">
    <property type="entry name" value="ANL_N_sf"/>
</dbReference>
<dbReference type="EMBL" id="JBHRTI010000007">
    <property type="protein sequence ID" value="MFC3148638.1"/>
    <property type="molecule type" value="Genomic_DNA"/>
</dbReference>
<accession>A0ABV7H3Z7</accession>
<protein>
    <submittedName>
        <fullName evidence="2">Phenylacetate--CoA ligase family protein</fullName>
    </submittedName>
</protein>
<dbReference type="PANTHER" id="PTHR43845">
    <property type="entry name" value="BLR5969 PROTEIN"/>
    <property type="match status" value="1"/>
</dbReference>
<dbReference type="SUPFAM" id="SSF56801">
    <property type="entry name" value="Acetyl-CoA synthetase-like"/>
    <property type="match status" value="1"/>
</dbReference>
<dbReference type="InterPro" id="IPR000873">
    <property type="entry name" value="AMP-dep_synth/lig_dom"/>
</dbReference>
<name>A0ABV7H3Z7_9BURK</name>
<evidence type="ECO:0000313" key="2">
    <source>
        <dbReference type="EMBL" id="MFC3148638.1"/>
    </source>
</evidence>
<proteinExistence type="predicted"/>
<dbReference type="Gene3D" id="3.40.50.12780">
    <property type="entry name" value="N-terminal domain of ligase-like"/>
    <property type="match status" value="1"/>
</dbReference>
<dbReference type="RefSeq" id="WP_377304766.1">
    <property type="nucleotide sequence ID" value="NZ_CP180191.1"/>
</dbReference>
<organism evidence="2 3">
    <name type="scientific">Piscinibacterium candidicorallinum</name>
    <dbReference type="NCBI Taxonomy" id="1793872"/>
    <lineage>
        <taxon>Bacteria</taxon>
        <taxon>Pseudomonadati</taxon>
        <taxon>Pseudomonadota</taxon>
        <taxon>Betaproteobacteria</taxon>
        <taxon>Burkholderiales</taxon>
        <taxon>Piscinibacterium</taxon>
    </lineage>
</organism>
<feature type="domain" description="AMP-dependent synthetase/ligase" evidence="1">
    <location>
        <begin position="121"/>
        <end position="280"/>
    </location>
</feature>